<protein>
    <submittedName>
        <fullName evidence="11">FtsQ-type POTRA domain-containing protein</fullName>
    </submittedName>
</protein>
<feature type="compositionally biased region" description="Polar residues" evidence="8">
    <location>
        <begin position="21"/>
        <end position="40"/>
    </location>
</feature>
<keyword evidence="12" id="KW-1185">Reference proteome</keyword>
<gene>
    <name evidence="11" type="ORF">IDM48_07200</name>
</gene>
<keyword evidence="4 9" id="KW-0812">Transmembrane</keyword>
<evidence type="ECO:0000256" key="8">
    <source>
        <dbReference type="SAM" id="MobiDB-lite"/>
    </source>
</evidence>
<evidence type="ECO:0000256" key="2">
    <source>
        <dbReference type="ARBA" id="ARBA00022475"/>
    </source>
</evidence>
<dbReference type="AlphaFoldDB" id="A0A7H2BHQ7"/>
<sequence>MPEHSKGRKTTSKETKKNPSIRVNSSKVTPLSQETLQKVQPKSKFSEWRQNRSRQELVEEPTVSNVTSLSGRVSSTRTSAKSFQKWKKWLIALLSLLVLGAVFIGLVFFSPLLAVRTITVEGAHLLPAETVQEQLQPLDGTPVTRISEDEVQSMIGSSHILRDVTIQARPPHELVVTLHERIPVAVVKDGDKFSLVDVDGVKLGEVDSVEEAGLPEISGGTDTLKTPEFKTITAVLSALPQSLLAEVKEAKADSASTISLNMHDDTEVVWGTAEDSELKAKVLTQLRSTLGESGAISTYDVSSPLVPTTK</sequence>
<keyword evidence="5 9" id="KW-1133">Transmembrane helix</keyword>
<dbReference type="PANTHER" id="PTHR37820">
    <property type="entry name" value="CELL DIVISION PROTEIN DIVIB"/>
    <property type="match status" value="1"/>
</dbReference>
<feature type="compositionally biased region" description="Basic and acidic residues" evidence="8">
    <location>
        <begin position="1"/>
        <end position="17"/>
    </location>
</feature>
<feature type="domain" description="POTRA" evidence="10">
    <location>
        <begin position="113"/>
        <end position="181"/>
    </location>
</feature>
<comment type="subcellular location">
    <subcellularLocation>
        <location evidence="1">Membrane</location>
    </subcellularLocation>
</comment>
<dbReference type="Pfam" id="PF03799">
    <property type="entry name" value="FtsQ_DivIB_C"/>
    <property type="match status" value="1"/>
</dbReference>
<evidence type="ECO:0000256" key="7">
    <source>
        <dbReference type="ARBA" id="ARBA00023306"/>
    </source>
</evidence>
<dbReference type="RefSeq" id="WP_145174293.1">
    <property type="nucleotide sequence ID" value="NZ_BAAAHX010000002.1"/>
</dbReference>
<dbReference type="PANTHER" id="PTHR37820:SF1">
    <property type="entry name" value="CELL DIVISION PROTEIN FTSQ"/>
    <property type="match status" value="1"/>
</dbReference>
<organism evidence="11 12">
    <name type="scientific">Rothia amarae</name>
    <dbReference type="NCBI Taxonomy" id="169480"/>
    <lineage>
        <taxon>Bacteria</taxon>
        <taxon>Bacillati</taxon>
        <taxon>Actinomycetota</taxon>
        <taxon>Actinomycetes</taxon>
        <taxon>Micrococcales</taxon>
        <taxon>Micrococcaceae</taxon>
        <taxon>Rothia</taxon>
    </lineage>
</organism>
<dbReference type="InterPro" id="IPR034746">
    <property type="entry name" value="POTRA"/>
</dbReference>
<keyword evidence="2" id="KW-1003">Cell membrane</keyword>
<evidence type="ECO:0000256" key="1">
    <source>
        <dbReference type="ARBA" id="ARBA00004370"/>
    </source>
</evidence>
<dbReference type="EMBL" id="CP061538">
    <property type="protein sequence ID" value="QNV39203.1"/>
    <property type="molecule type" value="Genomic_DNA"/>
</dbReference>
<evidence type="ECO:0000256" key="4">
    <source>
        <dbReference type="ARBA" id="ARBA00022692"/>
    </source>
</evidence>
<evidence type="ECO:0000256" key="3">
    <source>
        <dbReference type="ARBA" id="ARBA00022618"/>
    </source>
</evidence>
<feature type="transmembrane region" description="Helical" evidence="9">
    <location>
        <begin position="89"/>
        <end position="109"/>
    </location>
</feature>
<dbReference type="Pfam" id="PF08478">
    <property type="entry name" value="POTRA_1"/>
    <property type="match status" value="1"/>
</dbReference>
<name>A0A7H2BHQ7_9MICC</name>
<dbReference type="InterPro" id="IPR013685">
    <property type="entry name" value="POTRA_FtsQ_type"/>
</dbReference>
<keyword evidence="6 9" id="KW-0472">Membrane</keyword>
<feature type="region of interest" description="Disordered" evidence="8">
    <location>
        <begin position="1"/>
        <end position="61"/>
    </location>
</feature>
<proteinExistence type="predicted"/>
<dbReference type="InterPro" id="IPR050487">
    <property type="entry name" value="FtsQ_DivIB"/>
</dbReference>
<evidence type="ECO:0000256" key="6">
    <source>
        <dbReference type="ARBA" id="ARBA00023136"/>
    </source>
</evidence>
<evidence type="ECO:0000313" key="12">
    <source>
        <dbReference type="Proteomes" id="UP000516421"/>
    </source>
</evidence>
<evidence type="ECO:0000259" key="10">
    <source>
        <dbReference type="PROSITE" id="PS51779"/>
    </source>
</evidence>
<accession>A0A7H2BHQ7</accession>
<keyword evidence="7" id="KW-0131">Cell cycle</keyword>
<keyword evidence="3" id="KW-0132">Cell division</keyword>
<evidence type="ECO:0000313" key="11">
    <source>
        <dbReference type="EMBL" id="QNV39203.1"/>
    </source>
</evidence>
<dbReference type="PROSITE" id="PS51779">
    <property type="entry name" value="POTRA"/>
    <property type="match status" value="1"/>
</dbReference>
<dbReference type="InterPro" id="IPR005548">
    <property type="entry name" value="Cell_div_FtsQ/DivIB_C"/>
</dbReference>
<evidence type="ECO:0000256" key="5">
    <source>
        <dbReference type="ARBA" id="ARBA00022989"/>
    </source>
</evidence>
<dbReference type="Proteomes" id="UP000516421">
    <property type="component" value="Chromosome"/>
</dbReference>
<feature type="compositionally biased region" description="Basic and acidic residues" evidence="8">
    <location>
        <begin position="44"/>
        <end position="57"/>
    </location>
</feature>
<reference evidence="11 12" key="1">
    <citation type="submission" date="2020-09" db="EMBL/GenBank/DDBJ databases">
        <title>Investigation of environmental microbe.</title>
        <authorList>
            <person name="Ou Y."/>
            <person name="Kang Q."/>
        </authorList>
    </citation>
    <scope>NUCLEOTIDE SEQUENCE [LARGE SCALE GENOMIC DNA]</scope>
    <source>
        <strain evidence="11 12">KJZ-9</strain>
    </source>
</reference>
<evidence type="ECO:0000256" key="9">
    <source>
        <dbReference type="SAM" id="Phobius"/>
    </source>
</evidence>
<dbReference type="GO" id="GO:0051301">
    <property type="term" value="P:cell division"/>
    <property type="evidence" value="ECO:0007669"/>
    <property type="project" value="UniProtKB-KW"/>
</dbReference>
<dbReference type="KEGG" id="rama:IDM48_07200"/>
<dbReference type="GO" id="GO:0005886">
    <property type="term" value="C:plasma membrane"/>
    <property type="evidence" value="ECO:0007669"/>
    <property type="project" value="TreeGrafter"/>
</dbReference>